<evidence type="ECO:0000313" key="4">
    <source>
        <dbReference type="Proteomes" id="UP000829069"/>
    </source>
</evidence>
<dbReference type="EMBL" id="CP093326">
    <property type="protein sequence ID" value="UNK44344.1"/>
    <property type="molecule type" value="Genomic_DNA"/>
</dbReference>
<dbReference type="RefSeq" id="WP_241912856.1">
    <property type="nucleotide sequence ID" value="NZ_CP093326.1"/>
</dbReference>
<keyword evidence="1" id="KW-0812">Transmembrane</keyword>
<gene>
    <name evidence="3" type="ORF">MNQ99_10015</name>
</gene>
<reference evidence="3 4" key="1">
    <citation type="submission" date="2022-03" db="EMBL/GenBank/DDBJ databases">
        <title>Isotopic signatures of nitrous oxide derived from detoxification processes.</title>
        <authorList>
            <person name="Behrendt U."/>
            <person name="Buchen C."/>
            <person name="Well R."/>
            <person name="Ulrich A."/>
            <person name="Rohe L."/>
            <person name="Kolb S."/>
            <person name="Schloter M."/>
            <person name="Horn M.A."/>
            <person name="Augustin J."/>
        </authorList>
    </citation>
    <scope>NUCLEOTIDE SEQUENCE [LARGE SCALE GENOMIC DNA]</scope>
    <source>
        <strain evidence="3 4">S4-C24</strain>
    </source>
</reference>
<evidence type="ECO:0000313" key="3">
    <source>
        <dbReference type="EMBL" id="UNK44344.1"/>
    </source>
</evidence>
<proteinExistence type="predicted"/>
<evidence type="ECO:0000259" key="2">
    <source>
        <dbReference type="Pfam" id="PF25362"/>
    </source>
</evidence>
<evidence type="ECO:0000256" key="1">
    <source>
        <dbReference type="SAM" id="Phobius"/>
    </source>
</evidence>
<organism evidence="3 4">
    <name type="scientific">Arthrobacter sulfonylureivorans</name>
    <dbReference type="NCBI Taxonomy" id="2486855"/>
    <lineage>
        <taxon>Bacteria</taxon>
        <taxon>Bacillati</taxon>
        <taxon>Actinomycetota</taxon>
        <taxon>Actinomycetes</taxon>
        <taxon>Micrococcales</taxon>
        <taxon>Micrococcaceae</taxon>
        <taxon>Arthrobacter</taxon>
    </lineage>
</organism>
<keyword evidence="1" id="KW-0472">Membrane</keyword>
<name>A0ABY3W9C1_9MICC</name>
<feature type="transmembrane region" description="Helical" evidence="1">
    <location>
        <begin position="6"/>
        <end position="25"/>
    </location>
</feature>
<dbReference type="Proteomes" id="UP000829069">
    <property type="component" value="Chromosome"/>
</dbReference>
<keyword evidence="4" id="KW-1185">Reference proteome</keyword>
<dbReference type="Pfam" id="PF25362">
    <property type="entry name" value="bPH_11"/>
    <property type="match status" value="1"/>
</dbReference>
<protein>
    <recommendedName>
        <fullName evidence="2">PH domain-containing protein</fullName>
    </recommendedName>
</protein>
<keyword evidence="1" id="KW-1133">Transmembrane helix</keyword>
<sequence length="166" mass="18090">MTQLQAGLVMLAVAVVLIVLVAVGWRNRLKRQQDIAPLAQIPADTANPTGYYEGMYVVTTTAGDWLDRVAVHGLGVRTKAALRTYPHGVLIERPGSTDLYIPAATISDVRTESGMVGKFVESEGLAVITWKLGERDVDTAFRTRQAADKQPLLAQLQTYLPAVQED</sequence>
<feature type="domain" description="PH" evidence="2">
    <location>
        <begin position="36"/>
        <end position="155"/>
    </location>
</feature>
<accession>A0ABY3W9C1</accession>
<dbReference type="InterPro" id="IPR057446">
    <property type="entry name" value="PH_bac"/>
</dbReference>